<accession>A0A140DYA5</accession>
<gene>
    <name evidence="1" type="ORF">AALO17_24980</name>
</gene>
<dbReference type="KEGG" id="fro:AALO17_24980"/>
<evidence type="ECO:0000313" key="2">
    <source>
        <dbReference type="Proteomes" id="UP000069771"/>
    </source>
</evidence>
<evidence type="ECO:0000313" key="1">
    <source>
        <dbReference type="EMBL" id="AMK55632.1"/>
    </source>
</evidence>
<keyword evidence="2" id="KW-1185">Reference proteome</keyword>
<dbReference type="AlphaFoldDB" id="A0A140DYA5"/>
<name>A0A140DYA5_9FIRM</name>
<dbReference type="Proteomes" id="UP000069771">
    <property type="component" value="Chromosome"/>
</dbReference>
<sequence length="61" mass="7453">MLRTFTYRKIRLQPKSSDDPSHFRIEFSVHEVSSCLYIRQPPWFLLKFLKKEGTRNRKKNP</sequence>
<proteinExistence type="predicted"/>
<dbReference type="EMBL" id="CP011391">
    <property type="protein sequence ID" value="AMK55632.1"/>
    <property type="molecule type" value="Genomic_DNA"/>
</dbReference>
<organism evidence="1 2">
    <name type="scientific">Faecalibaculum rodentium</name>
    <dbReference type="NCBI Taxonomy" id="1702221"/>
    <lineage>
        <taxon>Bacteria</taxon>
        <taxon>Bacillati</taxon>
        <taxon>Bacillota</taxon>
        <taxon>Erysipelotrichia</taxon>
        <taxon>Erysipelotrichales</taxon>
        <taxon>Erysipelotrichaceae</taxon>
        <taxon>Faecalibaculum</taxon>
    </lineage>
</organism>
<protein>
    <submittedName>
        <fullName evidence="1">Uncharacterized protein</fullName>
    </submittedName>
</protein>
<reference evidence="1 2" key="1">
    <citation type="journal article" date="2016" name="Gut Pathog.">
        <title>Whole genome sequencing of "Faecalibaculum rodentium" ALO17, isolated from C57BL/6J laboratory mouse feces.</title>
        <authorList>
            <person name="Lim S."/>
            <person name="Chang D.H."/>
            <person name="Ahn S."/>
            <person name="Kim B.C."/>
        </authorList>
    </citation>
    <scope>NUCLEOTIDE SEQUENCE [LARGE SCALE GENOMIC DNA]</scope>
    <source>
        <strain evidence="1 2">Alo17</strain>
    </source>
</reference>